<dbReference type="RefSeq" id="XP_060345661.1">
    <property type="nucleotide sequence ID" value="XM_060495313.1"/>
</dbReference>
<protein>
    <recommendedName>
        <fullName evidence="3">Actin</fullName>
    </recommendedName>
</protein>
<gene>
    <name evidence="1" type="ORF">CPAR01_11054</name>
</gene>
<dbReference type="EMBL" id="MOPA01000009">
    <property type="protein sequence ID" value="KAK1531405.1"/>
    <property type="molecule type" value="Genomic_DNA"/>
</dbReference>
<dbReference type="Proteomes" id="UP001241169">
    <property type="component" value="Unassembled WGS sequence"/>
</dbReference>
<evidence type="ECO:0000313" key="1">
    <source>
        <dbReference type="EMBL" id="KAK1531405.1"/>
    </source>
</evidence>
<evidence type="ECO:0008006" key="3">
    <source>
        <dbReference type="Google" id="ProtNLM"/>
    </source>
</evidence>
<evidence type="ECO:0000313" key="2">
    <source>
        <dbReference type="Proteomes" id="UP001241169"/>
    </source>
</evidence>
<feature type="non-terminal residue" evidence="1">
    <location>
        <position position="1"/>
    </location>
</feature>
<sequence length="64" mass="7278">CPQVFPICTRPILRTPYILGSVGRRHPKEPRTERLPIACHGRAALHLNSSRAEEHFCTSHLGHR</sequence>
<accession>A0ABQ9SAJ3</accession>
<comment type="caution">
    <text evidence="1">The sequence shown here is derived from an EMBL/GenBank/DDBJ whole genome shotgun (WGS) entry which is preliminary data.</text>
</comment>
<reference evidence="1 2" key="1">
    <citation type="submission" date="2016-10" db="EMBL/GenBank/DDBJ databases">
        <title>The genome sequence of Colletotrichum fioriniae PJ7.</title>
        <authorList>
            <person name="Baroncelli R."/>
        </authorList>
    </citation>
    <scope>NUCLEOTIDE SEQUENCE [LARGE SCALE GENOMIC DNA]</scope>
    <source>
        <strain evidence="1 2">IMI 384185</strain>
    </source>
</reference>
<organism evidence="1 2">
    <name type="scientific">Colletotrichum paranaense</name>
    <dbReference type="NCBI Taxonomy" id="1914294"/>
    <lineage>
        <taxon>Eukaryota</taxon>
        <taxon>Fungi</taxon>
        <taxon>Dikarya</taxon>
        <taxon>Ascomycota</taxon>
        <taxon>Pezizomycotina</taxon>
        <taxon>Sordariomycetes</taxon>
        <taxon>Hypocreomycetidae</taxon>
        <taxon>Glomerellales</taxon>
        <taxon>Glomerellaceae</taxon>
        <taxon>Colletotrichum</taxon>
        <taxon>Colletotrichum acutatum species complex</taxon>
    </lineage>
</organism>
<keyword evidence="2" id="KW-1185">Reference proteome</keyword>
<proteinExistence type="predicted"/>
<dbReference type="GeneID" id="85379212"/>
<name>A0ABQ9SAJ3_9PEZI</name>